<name>A0AAD6XG68_9AGAR</name>
<reference evidence="1" key="1">
    <citation type="submission" date="2023-03" db="EMBL/GenBank/DDBJ databases">
        <title>Massive genome expansion in bonnet fungi (Mycena s.s.) driven by repeated elements and novel gene families across ecological guilds.</title>
        <authorList>
            <consortium name="Lawrence Berkeley National Laboratory"/>
            <person name="Harder C.B."/>
            <person name="Miyauchi S."/>
            <person name="Viragh M."/>
            <person name="Kuo A."/>
            <person name="Thoen E."/>
            <person name="Andreopoulos B."/>
            <person name="Lu D."/>
            <person name="Skrede I."/>
            <person name="Drula E."/>
            <person name="Henrissat B."/>
            <person name="Morin E."/>
            <person name="Kohler A."/>
            <person name="Barry K."/>
            <person name="LaButti K."/>
            <person name="Morin E."/>
            <person name="Salamov A."/>
            <person name="Lipzen A."/>
            <person name="Mereny Z."/>
            <person name="Hegedus B."/>
            <person name="Baldrian P."/>
            <person name="Stursova M."/>
            <person name="Weitz H."/>
            <person name="Taylor A."/>
            <person name="Grigoriev I.V."/>
            <person name="Nagy L.G."/>
            <person name="Martin F."/>
            <person name="Kauserud H."/>
        </authorList>
    </citation>
    <scope>NUCLEOTIDE SEQUENCE</scope>
    <source>
        <strain evidence="1">CBHHK173m</strain>
    </source>
</reference>
<evidence type="ECO:0000313" key="1">
    <source>
        <dbReference type="EMBL" id="KAJ7076730.1"/>
    </source>
</evidence>
<accession>A0AAD6XG68</accession>
<evidence type="ECO:0000313" key="2">
    <source>
        <dbReference type="Proteomes" id="UP001222325"/>
    </source>
</evidence>
<sequence length="88" mass="9582">MFPSASRSLSTTTSTQRPHAVVVLNSIFVPAAASARISCTGQYERGKCDFILRNTHFNLSPSQITVGPCEAGRAASLHLQWNSILHRI</sequence>
<gene>
    <name evidence="1" type="ORF">B0H15DRAFT_955432</name>
</gene>
<protein>
    <submittedName>
        <fullName evidence="1">Uncharacterized protein</fullName>
    </submittedName>
</protein>
<dbReference type="Proteomes" id="UP001222325">
    <property type="component" value="Unassembled WGS sequence"/>
</dbReference>
<keyword evidence="2" id="KW-1185">Reference proteome</keyword>
<organism evidence="1 2">
    <name type="scientific">Mycena belliarum</name>
    <dbReference type="NCBI Taxonomy" id="1033014"/>
    <lineage>
        <taxon>Eukaryota</taxon>
        <taxon>Fungi</taxon>
        <taxon>Dikarya</taxon>
        <taxon>Basidiomycota</taxon>
        <taxon>Agaricomycotina</taxon>
        <taxon>Agaricomycetes</taxon>
        <taxon>Agaricomycetidae</taxon>
        <taxon>Agaricales</taxon>
        <taxon>Marasmiineae</taxon>
        <taxon>Mycenaceae</taxon>
        <taxon>Mycena</taxon>
    </lineage>
</organism>
<proteinExistence type="predicted"/>
<dbReference type="AlphaFoldDB" id="A0AAD6XG68"/>
<comment type="caution">
    <text evidence="1">The sequence shown here is derived from an EMBL/GenBank/DDBJ whole genome shotgun (WGS) entry which is preliminary data.</text>
</comment>
<dbReference type="EMBL" id="JARJCN010000078">
    <property type="protein sequence ID" value="KAJ7076730.1"/>
    <property type="molecule type" value="Genomic_DNA"/>
</dbReference>